<sequence>MSELTTATGGDGWSQWWTKRLRAGAYEIEVASNAEKAADGTPKVIHHSEDIRDGRQAVSKAISVSSEYAHRMAS</sequence>
<protein>
    <submittedName>
        <fullName evidence="1">Uncharacterized protein</fullName>
    </submittedName>
</protein>
<reference evidence="1 2" key="1">
    <citation type="submission" date="2020-06" db="EMBL/GenBank/DDBJ databases">
        <authorList>
            <person name="Jo H."/>
        </authorList>
    </citation>
    <scope>NUCLEOTIDE SEQUENCE [LARGE SCALE GENOMIC DNA]</scope>
    <source>
        <strain evidence="1 2">I46</strain>
    </source>
</reference>
<dbReference type="Proteomes" id="UP000509638">
    <property type="component" value="Chromosome"/>
</dbReference>
<dbReference type="EMBL" id="CP058316">
    <property type="protein sequence ID" value="QLD10908.1"/>
    <property type="molecule type" value="Genomic_DNA"/>
</dbReference>
<gene>
    <name evidence="1" type="ORF">HW566_03370</name>
</gene>
<proteinExistence type="predicted"/>
<accession>A0A7D5EWZ8</accession>
<dbReference type="AlphaFoldDB" id="A0A7D5EWZ8"/>
<dbReference type="RefSeq" id="WP_178010411.1">
    <property type="nucleotide sequence ID" value="NZ_CP058316.1"/>
</dbReference>
<evidence type="ECO:0000313" key="1">
    <source>
        <dbReference type="EMBL" id="QLD10908.1"/>
    </source>
</evidence>
<organism evidence="1 2">
    <name type="scientific">Microbacterium oleivorans</name>
    <dbReference type="NCBI Taxonomy" id="273677"/>
    <lineage>
        <taxon>Bacteria</taxon>
        <taxon>Bacillati</taxon>
        <taxon>Actinomycetota</taxon>
        <taxon>Actinomycetes</taxon>
        <taxon>Micrococcales</taxon>
        <taxon>Microbacteriaceae</taxon>
        <taxon>Microbacterium</taxon>
    </lineage>
</organism>
<evidence type="ECO:0000313" key="2">
    <source>
        <dbReference type="Proteomes" id="UP000509638"/>
    </source>
</evidence>
<name>A0A7D5EWZ8_9MICO</name>